<keyword evidence="2" id="KW-1185">Reference proteome</keyword>
<feature type="region of interest" description="Disordered" evidence="1">
    <location>
        <begin position="19"/>
        <end position="110"/>
    </location>
</feature>
<sequence>MMRDAMRDITPAAGNVIFANGESNGGGVSQSAVGSPGILKTKEANLSPGAKNVHWSPLLVRERSVSPGSRKDEQHGKDRQKSEEKANALWNGPPLRSIRDDLGPPESSDRDIVGEEGVAIPASSSVYVFNASSSVANNDGVPNGSRMVPSVSGTQNMSLPNRSRFSISSRAGMRPLNTSFASDTSGNLNSSTAQKAENSFLGKFWNYVYN</sequence>
<feature type="compositionally biased region" description="Basic and acidic residues" evidence="1">
    <location>
        <begin position="60"/>
        <end position="86"/>
    </location>
</feature>
<accession>A0A915DCP6</accession>
<evidence type="ECO:0000256" key="1">
    <source>
        <dbReference type="SAM" id="MobiDB-lite"/>
    </source>
</evidence>
<evidence type="ECO:0000313" key="3">
    <source>
        <dbReference type="WBParaSite" id="jg18250"/>
    </source>
</evidence>
<reference evidence="3" key="1">
    <citation type="submission" date="2022-11" db="UniProtKB">
        <authorList>
            <consortium name="WormBaseParasite"/>
        </authorList>
    </citation>
    <scope>IDENTIFICATION</scope>
</reference>
<name>A0A915DCP6_9BILA</name>
<organism evidence="2 3">
    <name type="scientific">Ditylenchus dipsaci</name>
    <dbReference type="NCBI Taxonomy" id="166011"/>
    <lineage>
        <taxon>Eukaryota</taxon>
        <taxon>Metazoa</taxon>
        <taxon>Ecdysozoa</taxon>
        <taxon>Nematoda</taxon>
        <taxon>Chromadorea</taxon>
        <taxon>Rhabditida</taxon>
        <taxon>Tylenchina</taxon>
        <taxon>Tylenchomorpha</taxon>
        <taxon>Sphaerularioidea</taxon>
        <taxon>Anguinidae</taxon>
        <taxon>Anguininae</taxon>
        <taxon>Ditylenchus</taxon>
    </lineage>
</organism>
<feature type="compositionally biased region" description="Basic and acidic residues" evidence="1">
    <location>
        <begin position="97"/>
        <end position="110"/>
    </location>
</feature>
<protein>
    <submittedName>
        <fullName evidence="3">Uncharacterized protein</fullName>
    </submittedName>
</protein>
<dbReference type="AlphaFoldDB" id="A0A915DCP6"/>
<dbReference type="WBParaSite" id="jg18250">
    <property type="protein sequence ID" value="jg18250"/>
    <property type="gene ID" value="jg18250"/>
</dbReference>
<dbReference type="Proteomes" id="UP000887574">
    <property type="component" value="Unplaced"/>
</dbReference>
<evidence type="ECO:0000313" key="2">
    <source>
        <dbReference type="Proteomes" id="UP000887574"/>
    </source>
</evidence>
<proteinExistence type="predicted"/>